<gene>
    <name evidence="2" type="ORF">IAC55_07690</name>
</gene>
<sequence length="38" mass="4295">VTDYIYIKGKNLPIFNISDIFILFGSIVSLLSSIFSKK</sequence>
<evidence type="ECO:0000313" key="2">
    <source>
        <dbReference type="EMBL" id="MBO8435184.1"/>
    </source>
</evidence>
<feature type="non-terminal residue" evidence="2">
    <location>
        <position position="1"/>
    </location>
</feature>
<dbReference type="AlphaFoldDB" id="A0A9D9H459"/>
<dbReference type="InterPro" id="IPR001872">
    <property type="entry name" value="Peptidase_A8"/>
</dbReference>
<keyword evidence="1" id="KW-1133">Transmembrane helix</keyword>
<dbReference type="GO" id="GO:0016020">
    <property type="term" value="C:membrane"/>
    <property type="evidence" value="ECO:0007669"/>
    <property type="project" value="InterPro"/>
</dbReference>
<keyword evidence="1" id="KW-0472">Membrane</keyword>
<comment type="caution">
    <text evidence="2">The sequence shown here is derived from an EMBL/GenBank/DDBJ whole genome shotgun (WGS) entry which is preliminary data.</text>
</comment>
<dbReference type="GO" id="GO:0006508">
    <property type="term" value="P:proteolysis"/>
    <property type="evidence" value="ECO:0007669"/>
    <property type="project" value="InterPro"/>
</dbReference>
<reference evidence="2" key="1">
    <citation type="submission" date="2020-10" db="EMBL/GenBank/DDBJ databases">
        <authorList>
            <person name="Gilroy R."/>
        </authorList>
    </citation>
    <scope>NUCLEOTIDE SEQUENCE</scope>
    <source>
        <strain evidence="2">F6-4510</strain>
    </source>
</reference>
<proteinExistence type="predicted"/>
<dbReference type="EMBL" id="JADIMX010000145">
    <property type="protein sequence ID" value="MBO8435184.1"/>
    <property type="molecule type" value="Genomic_DNA"/>
</dbReference>
<dbReference type="GO" id="GO:0004190">
    <property type="term" value="F:aspartic-type endopeptidase activity"/>
    <property type="evidence" value="ECO:0007669"/>
    <property type="project" value="InterPro"/>
</dbReference>
<evidence type="ECO:0000313" key="3">
    <source>
        <dbReference type="Proteomes" id="UP000823611"/>
    </source>
</evidence>
<protein>
    <submittedName>
        <fullName evidence="2">Signal peptidase II</fullName>
    </submittedName>
</protein>
<organism evidence="2 3">
    <name type="scientific">Candidatus Fimicola merdigallinarum</name>
    <dbReference type="NCBI Taxonomy" id="2840819"/>
    <lineage>
        <taxon>Bacteria</taxon>
        <taxon>Bacillati</taxon>
        <taxon>Bacillota</taxon>
        <taxon>Clostridia</taxon>
        <taxon>Lachnospirales</taxon>
        <taxon>Lachnospiraceae</taxon>
        <taxon>Lachnospiraceae incertae sedis</taxon>
        <taxon>Candidatus Fimicola</taxon>
    </lineage>
</organism>
<name>A0A9D9H459_9FIRM</name>
<feature type="transmembrane region" description="Helical" evidence="1">
    <location>
        <begin position="12"/>
        <end position="35"/>
    </location>
</feature>
<keyword evidence="1" id="KW-0812">Transmembrane</keyword>
<dbReference type="Proteomes" id="UP000823611">
    <property type="component" value="Unassembled WGS sequence"/>
</dbReference>
<evidence type="ECO:0000256" key="1">
    <source>
        <dbReference type="SAM" id="Phobius"/>
    </source>
</evidence>
<reference evidence="2" key="2">
    <citation type="journal article" date="2021" name="PeerJ">
        <title>Extensive microbial diversity within the chicken gut microbiome revealed by metagenomics and culture.</title>
        <authorList>
            <person name="Gilroy R."/>
            <person name="Ravi A."/>
            <person name="Getino M."/>
            <person name="Pursley I."/>
            <person name="Horton D.L."/>
            <person name="Alikhan N.F."/>
            <person name="Baker D."/>
            <person name="Gharbi K."/>
            <person name="Hall N."/>
            <person name="Watson M."/>
            <person name="Adriaenssens E.M."/>
            <person name="Foster-Nyarko E."/>
            <person name="Jarju S."/>
            <person name="Secka A."/>
            <person name="Antonio M."/>
            <person name="Oren A."/>
            <person name="Chaudhuri R.R."/>
            <person name="La Ragione R."/>
            <person name="Hildebrand F."/>
            <person name="Pallen M.J."/>
        </authorList>
    </citation>
    <scope>NUCLEOTIDE SEQUENCE</scope>
    <source>
        <strain evidence="2">F6-4510</strain>
    </source>
</reference>
<accession>A0A9D9H459</accession>
<dbReference type="Pfam" id="PF01252">
    <property type="entry name" value="Peptidase_A8"/>
    <property type="match status" value="1"/>
</dbReference>